<dbReference type="FunFam" id="3.40.910.10:FF:000010">
    <property type="entry name" value="Deoxyhypusine synthase"/>
    <property type="match status" value="1"/>
</dbReference>
<feature type="transmembrane region" description="Helical" evidence="3">
    <location>
        <begin position="428"/>
        <end position="448"/>
    </location>
</feature>
<evidence type="ECO:0000256" key="3">
    <source>
        <dbReference type="SAM" id="Phobius"/>
    </source>
</evidence>
<dbReference type="RefSeq" id="XP_067083030.1">
    <property type="nucleotide sequence ID" value="XM_067226929.1"/>
</dbReference>
<dbReference type="AlphaFoldDB" id="A0A1G4IJ61"/>
<keyword evidence="4" id="KW-0808">Transferase</keyword>
<keyword evidence="3" id="KW-1133">Transmembrane helix</keyword>
<keyword evidence="5" id="KW-1185">Reference proteome</keyword>
<evidence type="ECO:0000313" key="4">
    <source>
        <dbReference type="EMBL" id="SCU72550.1"/>
    </source>
</evidence>
<reference evidence="4" key="1">
    <citation type="submission" date="2016-09" db="EMBL/GenBank/DDBJ databases">
        <authorList>
            <person name="Hebert L."/>
            <person name="Moumen B."/>
        </authorList>
    </citation>
    <scope>NUCLEOTIDE SEQUENCE [LARGE SCALE GENOMIC DNA]</scope>
    <source>
        <strain evidence="4">OVI</strain>
    </source>
</reference>
<evidence type="ECO:0000256" key="2">
    <source>
        <dbReference type="ARBA" id="ARBA00023027"/>
    </source>
</evidence>
<proteinExistence type="inferred from homology"/>
<dbReference type="Proteomes" id="UP000195570">
    <property type="component" value="Unassembled WGS sequence"/>
</dbReference>
<dbReference type="GO" id="GO:0005737">
    <property type="term" value="C:cytoplasm"/>
    <property type="evidence" value="ECO:0007669"/>
    <property type="project" value="TreeGrafter"/>
</dbReference>
<dbReference type="GeneID" id="92378067"/>
<keyword evidence="3" id="KW-0472">Membrane</keyword>
<evidence type="ECO:0000313" key="5">
    <source>
        <dbReference type="Proteomes" id="UP000195570"/>
    </source>
</evidence>
<protein>
    <submittedName>
        <fullName evidence="4">Deoxyhypusine synthase, putative</fullName>
        <ecNumber evidence="4">2.5.1.46</ecNumber>
    </submittedName>
</protein>
<dbReference type="SMR" id="A0A1G4IJ61"/>
<dbReference type="VEuPathDB" id="TriTrypDB:TEOVI_000412700"/>
<dbReference type="GO" id="GO:0034038">
    <property type="term" value="F:deoxyhypusine synthase activity"/>
    <property type="evidence" value="ECO:0007669"/>
    <property type="project" value="UniProtKB-EC"/>
</dbReference>
<keyword evidence="2" id="KW-0520">NAD</keyword>
<sequence length="461" mass="50170">MAELAKSAVLVSSCTDDLLGDAKQVVVGPNQEDLHSAEAVLNRYSTVGFQASNLARAFSICEMMLTPQSPSPSLMPTEGDQASESPVMVQPTLFVGVTANLFGTGCREAIRFLCTECVPLPNGVEPATPLDDMAGISCDGTGALKPSPCDSRALIHVLVVSGGAMEHDIRRACESYKLSRDGAEEEGEQFHHPVERDRSRSKGTDCHFGNVRYNSSGVASRNLFSCVMRCLVKRLAEAQRKEKANREAAPIPEAYYDVCSWAITPSTLWYMAGLWMADIFTEALQETGEVTDEKVASEEGLKRAKSTVLYWAARNGVPIFSPSLTDGDIMEFILTAGDTGVPLLQLDLVADIHRLNRLAMRSRRTGMMILGGGVVKHHVCNANLMRNGADYAVFLNNAQEFDGSDAGARPGEAVSWGKLRLDSTAVKVYSEVTIVFPLIVVHVFVAWVRMMRSKGKENIRS</sequence>
<dbReference type="SUPFAM" id="SSF52467">
    <property type="entry name" value="DHS-like NAD/FAD-binding domain"/>
    <property type="match status" value="1"/>
</dbReference>
<dbReference type="Gene3D" id="3.40.910.10">
    <property type="entry name" value="Deoxyhypusine synthase"/>
    <property type="match status" value="2"/>
</dbReference>
<keyword evidence="3" id="KW-0812">Transmembrane</keyword>
<evidence type="ECO:0000256" key="1">
    <source>
        <dbReference type="ARBA" id="ARBA00009892"/>
    </source>
</evidence>
<dbReference type="InterPro" id="IPR002773">
    <property type="entry name" value="Deoxyhypusine_synthase"/>
</dbReference>
<name>A0A1G4IJ61_TRYEQ</name>
<accession>A0A1G4IJ61</accession>
<dbReference type="InterPro" id="IPR029035">
    <property type="entry name" value="DHS-like_NAD/FAD-binding_dom"/>
</dbReference>
<dbReference type="EC" id="2.5.1.46" evidence="4"/>
<comment type="similarity">
    <text evidence="1">Belongs to the deoxyhypusine synthase family.</text>
</comment>
<dbReference type="PANTHER" id="PTHR11703:SF1">
    <property type="entry name" value="DEOXYHYPUSINE SYNTHASE"/>
    <property type="match status" value="1"/>
</dbReference>
<dbReference type="Pfam" id="PF01916">
    <property type="entry name" value="DS"/>
    <property type="match status" value="1"/>
</dbReference>
<dbReference type="EMBL" id="CZPT02001883">
    <property type="protein sequence ID" value="SCU72550.1"/>
    <property type="molecule type" value="Genomic_DNA"/>
</dbReference>
<gene>
    <name evidence="4" type="ORF">TEOVI_000412700</name>
</gene>
<organism evidence="4 5">
    <name type="scientific">Trypanosoma equiperdum</name>
    <dbReference type="NCBI Taxonomy" id="5694"/>
    <lineage>
        <taxon>Eukaryota</taxon>
        <taxon>Discoba</taxon>
        <taxon>Euglenozoa</taxon>
        <taxon>Kinetoplastea</taxon>
        <taxon>Metakinetoplastina</taxon>
        <taxon>Trypanosomatida</taxon>
        <taxon>Trypanosomatidae</taxon>
        <taxon>Trypanosoma</taxon>
    </lineage>
</organism>
<dbReference type="PANTHER" id="PTHR11703">
    <property type="entry name" value="DEOXYHYPUSINE SYNTHASE"/>
    <property type="match status" value="1"/>
</dbReference>
<comment type="caution">
    <text evidence="4">The sequence shown here is derived from an EMBL/GenBank/DDBJ whole genome shotgun (WGS) entry which is preliminary data.</text>
</comment>
<dbReference type="InterPro" id="IPR036982">
    <property type="entry name" value="Deoxyhypusine_synthase_sf"/>
</dbReference>